<proteinExistence type="predicted"/>
<dbReference type="Proteomes" id="UP000263833">
    <property type="component" value="Unassembled WGS sequence"/>
</dbReference>
<dbReference type="AlphaFoldDB" id="A0A371BFV5"/>
<gene>
    <name evidence="1" type="ORF">DXH95_03350</name>
</gene>
<keyword evidence="1" id="KW-0418">Kinase</keyword>
<sequence length="126" mass="14101">MDNPFLDDGPDHANRLADVAGITAILQQAAREGRAMSYSEMLMTLGFRFTRPKMRALCKTLDAIDTEAEQHGEPALACLVVREGDGLPGQGWWVSRHDYAGAWEGSEARTYLAQHQQKAFDYWSNK</sequence>
<keyword evidence="1" id="KW-0808">Transferase</keyword>
<dbReference type="OrthoDB" id="7391183at2"/>
<organism evidence="1 2">
    <name type="scientific">Sphingorhabdus pulchriflava</name>
    <dbReference type="NCBI Taxonomy" id="2292257"/>
    <lineage>
        <taxon>Bacteria</taxon>
        <taxon>Pseudomonadati</taxon>
        <taxon>Pseudomonadota</taxon>
        <taxon>Alphaproteobacteria</taxon>
        <taxon>Sphingomonadales</taxon>
        <taxon>Sphingomonadaceae</taxon>
        <taxon>Sphingorhabdus</taxon>
    </lineage>
</organism>
<keyword evidence="2" id="KW-1185">Reference proteome</keyword>
<evidence type="ECO:0000313" key="2">
    <source>
        <dbReference type="Proteomes" id="UP000263833"/>
    </source>
</evidence>
<dbReference type="RefSeq" id="WP_115548027.1">
    <property type="nucleotide sequence ID" value="NZ_QRGP01000001.1"/>
</dbReference>
<dbReference type="GO" id="GO:0016301">
    <property type="term" value="F:kinase activity"/>
    <property type="evidence" value="ECO:0007669"/>
    <property type="project" value="UniProtKB-KW"/>
</dbReference>
<accession>A0A371BFV5</accession>
<comment type="caution">
    <text evidence="1">The sequence shown here is derived from an EMBL/GenBank/DDBJ whole genome shotgun (WGS) entry which is preliminary data.</text>
</comment>
<name>A0A371BFV5_9SPHN</name>
<protein>
    <submittedName>
        <fullName evidence="1">Ribose-phosphate pyrophosphokinase</fullName>
    </submittedName>
</protein>
<evidence type="ECO:0000313" key="1">
    <source>
        <dbReference type="EMBL" id="RDV06474.1"/>
    </source>
</evidence>
<reference evidence="2" key="1">
    <citation type="submission" date="2018-08" db="EMBL/GenBank/DDBJ databases">
        <authorList>
            <person name="Kim S.-J."/>
            <person name="Jung G.-Y."/>
        </authorList>
    </citation>
    <scope>NUCLEOTIDE SEQUENCE [LARGE SCALE GENOMIC DNA]</scope>
    <source>
        <strain evidence="2">GY_G</strain>
    </source>
</reference>
<dbReference type="EMBL" id="QRGP01000001">
    <property type="protein sequence ID" value="RDV06474.1"/>
    <property type="molecule type" value="Genomic_DNA"/>
</dbReference>